<dbReference type="Gene3D" id="2.60.40.1470">
    <property type="entry name" value="ApaG domain"/>
    <property type="match status" value="1"/>
</dbReference>
<dbReference type="PANTHER" id="PTHR14289:SF16">
    <property type="entry name" value="POLYMERASE DELTA-INTERACTING PROTEIN 2"/>
    <property type="match status" value="1"/>
</dbReference>
<gene>
    <name evidence="2" type="ORF">BOKJ2_LOCUS6789</name>
</gene>
<reference evidence="2" key="1">
    <citation type="submission" date="2020-09" db="EMBL/GenBank/DDBJ databases">
        <authorList>
            <person name="Kikuchi T."/>
        </authorList>
    </citation>
    <scope>NUCLEOTIDE SEQUENCE</scope>
    <source>
        <strain evidence="2">SH1</strain>
    </source>
</reference>
<sequence length="319" mass="36284">MLLLQRPFLNTLCRSRWYSSAAPSLIELGTLSGPRNDERYPAGQVFLHRVFAYRGVVVCSFDCKVYGKHKPNESASKYEIVPYYQVLIHKGDWEHMRMPFDLTVYLSESAGREGRSLGVIGGMDCVPHNDILPLEYKTNKDTAPIEHDLFDRLFKFVDPNRPELGYVNTHDIPSQRSWMAPQATHVETTNNVRVTATTFYLGQNATNGQIKHCWRYMVRLENLDGTDMILRERLIKVFSLNNLSQLNAGGVVGEYPRLTSTDPAYQFSSTVQLAQKKGGHLWGKFKLEKDDGTTIEVNMPTLLLESNSPQNSHNNEVVQ</sequence>
<organism evidence="2 3">
    <name type="scientific">Bursaphelenchus okinawaensis</name>
    <dbReference type="NCBI Taxonomy" id="465554"/>
    <lineage>
        <taxon>Eukaryota</taxon>
        <taxon>Metazoa</taxon>
        <taxon>Ecdysozoa</taxon>
        <taxon>Nematoda</taxon>
        <taxon>Chromadorea</taxon>
        <taxon>Rhabditida</taxon>
        <taxon>Tylenchina</taxon>
        <taxon>Tylenchomorpha</taxon>
        <taxon>Aphelenchoidea</taxon>
        <taxon>Aphelenchoididae</taxon>
        <taxon>Bursaphelenchus</taxon>
    </lineage>
</organism>
<dbReference type="GO" id="GO:0005634">
    <property type="term" value="C:nucleus"/>
    <property type="evidence" value="ECO:0007669"/>
    <property type="project" value="TreeGrafter"/>
</dbReference>
<protein>
    <recommendedName>
        <fullName evidence="1">ApaG domain-containing protein</fullName>
    </recommendedName>
</protein>
<accession>A0A811KNC9</accession>
<dbReference type="GO" id="GO:0042645">
    <property type="term" value="C:mitochondrial nucleoid"/>
    <property type="evidence" value="ECO:0007669"/>
    <property type="project" value="TreeGrafter"/>
</dbReference>
<dbReference type="AlphaFoldDB" id="A0A811KNC9"/>
<feature type="domain" description="ApaG" evidence="1">
    <location>
        <begin position="186"/>
        <end position="311"/>
    </location>
</feature>
<evidence type="ECO:0000313" key="2">
    <source>
        <dbReference type="EMBL" id="CAD5216841.1"/>
    </source>
</evidence>
<dbReference type="EMBL" id="CAJFDH010000003">
    <property type="protein sequence ID" value="CAD5216841.1"/>
    <property type="molecule type" value="Genomic_DNA"/>
</dbReference>
<dbReference type="PANTHER" id="PTHR14289">
    <property type="entry name" value="F-BOX ONLY PROTEIN 3"/>
    <property type="match status" value="1"/>
</dbReference>
<dbReference type="PROSITE" id="PS51087">
    <property type="entry name" value="APAG"/>
    <property type="match status" value="1"/>
</dbReference>
<dbReference type="Pfam" id="PF04379">
    <property type="entry name" value="DUF525"/>
    <property type="match status" value="1"/>
</dbReference>
<dbReference type="GO" id="GO:0070987">
    <property type="term" value="P:error-free translesion synthesis"/>
    <property type="evidence" value="ECO:0007669"/>
    <property type="project" value="TreeGrafter"/>
</dbReference>
<dbReference type="InterPro" id="IPR011722">
    <property type="entry name" value="Hemimethylated_DNA-bd_dom"/>
</dbReference>
<dbReference type="GO" id="GO:0003677">
    <property type="term" value="F:DNA binding"/>
    <property type="evidence" value="ECO:0007669"/>
    <property type="project" value="InterPro"/>
</dbReference>
<evidence type="ECO:0000259" key="1">
    <source>
        <dbReference type="PROSITE" id="PS51087"/>
    </source>
</evidence>
<proteinExistence type="predicted"/>
<dbReference type="SMART" id="SM00992">
    <property type="entry name" value="YccV-like"/>
    <property type="match status" value="1"/>
</dbReference>
<keyword evidence="3" id="KW-1185">Reference proteome</keyword>
<dbReference type="SUPFAM" id="SSF110069">
    <property type="entry name" value="ApaG-like"/>
    <property type="match status" value="1"/>
</dbReference>
<comment type="caution">
    <text evidence="2">The sequence shown here is derived from an EMBL/GenBank/DDBJ whole genome shotgun (WGS) entry which is preliminary data.</text>
</comment>
<dbReference type="Proteomes" id="UP000783686">
    <property type="component" value="Unassembled WGS sequence"/>
</dbReference>
<dbReference type="InterPro" id="IPR036767">
    <property type="entry name" value="ApaG_sf"/>
</dbReference>
<dbReference type="InterPro" id="IPR036623">
    <property type="entry name" value="Hemimethylated_DNA-bd_sf"/>
</dbReference>
<evidence type="ECO:0000313" key="3">
    <source>
        <dbReference type="Proteomes" id="UP000614601"/>
    </source>
</evidence>
<name>A0A811KNC9_9BILA</name>
<dbReference type="SUPFAM" id="SSF141255">
    <property type="entry name" value="YccV-like"/>
    <property type="match status" value="1"/>
</dbReference>
<dbReference type="InterPro" id="IPR007474">
    <property type="entry name" value="ApaG_domain"/>
</dbReference>
<dbReference type="Pfam" id="PF08755">
    <property type="entry name" value="YccV-like"/>
    <property type="match status" value="1"/>
</dbReference>
<dbReference type="Proteomes" id="UP000614601">
    <property type="component" value="Unassembled WGS sequence"/>
</dbReference>
<dbReference type="OrthoDB" id="5913487at2759"/>
<dbReference type="EMBL" id="CAJFCW020000003">
    <property type="protein sequence ID" value="CAG9106709.1"/>
    <property type="molecule type" value="Genomic_DNA"/>
</dbReference>